<dbReference type="GeneID" id="28858429"/>
<keyword evidence="4" id="KW-1185">Reference proteome</keyword>
<proteinExistence type="predicted"/>
<keyword evidence="1" id="KW-0472">Membrane</keyword>
<protein>
    <submittedName>
        <fullName evidence="3">Uncharacterized protein</fullName>
    </submittedName>
</protein>
<dbReference type="Proteomes" id="UP000078397">
    <property type="component" value="Unassembled WGS sequence"/>
</dbReference>
<feature type="chain" id="PRO_5008101308" evidence="2">
    <location>
        <begin position="26"/>
        <end position="98"/>
    </location>
</feature>
<name>A0A179F722_METCM</name>
<dbReference type="EMBL" id="LSBJ02000001">
    <property type="protein sequence ID" value="OAQ60953.1"/>
    <property type="molecule type" value="Genomic_DNA"/>
</dbReference>
<evidence type="ECO:0000256" key="1">
    <source>
        <dbReference type="SAM" id="Phobius"/>
    </source>
</evidence>
<keyword evidence="1" id="KW-1133">Transmembrane helix</keyword>
<keyword evidence="2" id="KW-0732">Signal</keyword>
<gene>
    <name evidence="3" type="ORF">VFPPC_16682</name>
</gene>
<evidence type="ECO:0000313" key="3">
    <source>
        <dbReference type="EMBL" id="OAQ60953.1"/>
    </source>
</evidence>
<keyword evidence="1" id="KW-0812">Transmembrane</keyword>
<feature type="transmembrane region" description="Helical" evidence="1">
    <location>
        <begin position="65"/>
        <end position="87"/>
    </location>
</feature>
<dbReference type="AlphaFoldDB" id="A0A179F722"/>
<evidence type="ECO:0000256" key="2">
    <source>
        <dbReference type="SAM" id="SignalP"/>
    </source>
</evidence>
<dbReference type="RefSeq" id="XP_018138762.1">
    <property type="nucleotide sequence ID" value="XM_018294435.1"/>
</dbReference>
<feature type="signal peptide" evidence="2">
    <location>
        <begin position="1"/>
        <end position="25"/>
    </location>
</feature>
<sequence length="98" mass="10636">MNRVLSATSWCFALSAFAVLPPGYCSRLAIRKESTPDNLSPQTHSAVPVGDLEFRMFCPDKPDGLSSIGLSLFPALSALFCGLTRILKSKRSIFNSGR</sequence>
<dbReference type="KEGG" id="pchm:VFPPC_16682"/>
<accession>A0A179F722</accession>
<evidence type="ECO:0000313" key="4">
    <source>
        <dbReference type="Proteomes" id="UP000078397"/>
    </source>
</evidence>
<organism evidence="3 4">
    <name type="scientific">Pochonia chlamydosporia 170</name>
    <dbReference type="NCBI Taxonomy" id="1380566"/>
    <lineage>
        <taxon>Eukaryota</taxon>
        <taxon>Fungi</taxon>
        <taxon>Dikarya</taxon>
        <taxon>Ascomycota</taxon>
        <taxon>Pezizomycotina</taxon>
        <taxon>Sordariomycetes</taxon>
        <taxon>Hypocreomycetidae</taxon>
        <taxon>Hypocreales</taxon>
        <taxon>Clavicipitaceae</taxon>
        <taxon>Pochonia</taxon>
    </lineage>
</organism>
<comment type="caution">
    <text evidence="3">The sequence shown here is derived from an EMBL/GenBank/DDBJ whole genome shotgun (WGS) entry which is preliminary data.</text>
</comment>
<reference evidence="3 4" key="1">
    <citation type="journal article" date="2016" name="PLoS Pathog.">
        <title>Biosynthesis of antibiotic leucinostatins in bio-control fungus Purpureocillium lilacinum and their inhibition on phytophthora revealed by genome mining.</title>
        <authorList>
            <person name="Wang G."/>
            <person name="Liu Z."/>
            <person name="Lin R."/>
            <person name="Li E."/>
            <person name="Mao Z."/>
            <person name="Ling J."/>
            <person name="Yang Y."/>
            <person name="Yin W.B."/>
            <person name="Xie B."/>
        </authorList>
    </citation>
    <scope>NUCLEOTIDE SEQUENCE [LARGE SCALE GENOMIC DNA]</scope>
    <source>
        <strain evidence="3">170</strain>
    </source>
</reference>